<dbReference type="SUPFAM" id="SSF55068">
    <property type="entry name" value="Peptide methionine sulfoxide reductase"/>
    <property type="match status" value="1"/>
</dbReference>
<keyword evidence="2 5" id="KW-0560">Oxidoreductase</keyword>
<evidence type="ECO:0000256" key="3">
    <source>
        <dbReference type="ARBA" id="ARBA00047806"/>
    </source>
</evidence>
<reference evidence="7 8" key="1">
    <citation type="submission" date="2020-05" db="EMBL/GenBank/DDBJ databases">
        <title>MicrobeNet Type strains.</title>
        <authorList>
            <person name="Nicholson A.C."/>
        </authorList>
    </citation>
    <scope>NUCLEOTIDE SEQUENCE [LARGE SCALE GENOMIC DNA]</scope>
    <source>
        <strain evidence="7 8">JCM 3224</strain>
    </source>
</reference>
<dbReference type="EMBL" id="JABELX010000012">
    <property type="protein sequence ID" value="NNH74011.1"/>
    <property type="molecule type" value="Genomic_DNA"/>
</dbReference>
<evidence type="ECO:0000256" key="5">
    <source>
        <dbReference type="HAMAP-Rule" id="MF_01401"/>
    </source>
</evidence>
<comment type="catalytic activity">
    <reaction evidence="4 5">
        <text>[thioredoxin]-disulfide + L-methionine + H2O = L-methionine (S)-S-oxide + [thioredoxin]-dithiol</text>
        <dbReference type="Rhea" id="RHEA:19993"/>
        <dbReference type="Rhea" id="RHEA-COMP:10698"/>
        <dbReference type="Rhea" id="RHEA-COMP:10700"/>
        <dbReference type="ChEBI" id="CHEBI:15377"/>
        <dbReference type="ChEBI" id="CHEBI:29950"/>
        <dbReference type="ChEBI" id="CHEBI:50058"/>
        <dbReference type="ChEBI" id="CHEBI:57844"/>
        <dbReference type="ChEBI" id="CHEBI:58772"/>
        <dbReference type="EC" id="1.8.4.11"/>
    </reaction>
</comment>
<dbReference type="AlphaFoldDB" id="A0A849CIW8"/>
<dbReference type="GO" id="GO:0005737">
    <property type="term" value="C:cytoplasm"/>
    <property type="evidence" value="ECO:0007669"/>
    <property type="project" value="TreeGrafter"/>
</dbReference>
<comment type="function">
    <text evidence="5">Has an important function as a repair enzyme for proteins that have been inactivated by oxidation. Catalyzes the reversible oxidation-reduction of methionine sulfoxide in proteins to methionine.</text>
</comment>
<evidence type="ECO:0000256" key="2">
    <source>
        <dbReference type="ARBA" id="ARBA00023002"/>
    </source>
</evidence>
<dbReference type="HAMAP" id="MF_01401">
    <property type="entry name" value="MsrA"/>
    <property type="match status" value="1"/>
</dbReference>
<dbReference type="Pfam" id="PF01625">
    <property type="entry name" value="PMSR"/>
    <property type="match status" value="1"/>
</dbReference>
<dbReference type="InterPro" id="IPR050162">
    <property type="entry name" value="MsrA_MetSO_reductase"/>
</dbReference>
<proteinExistence type="inferred from homology"/>
<evidence type="ECO:0000259" key="6">
    <source>
        <dbReference type="Pfam" id="PF01625"/>
    </source>
</evidence>
<dbReference type="NCBIfam" id="TIGR00401">
    <property type="entry name" value="msrA"/>
    <property type="match status" value="1"/>
</dbReference>
<evidence type="ECO:0000313" key="8">
    <source>
        <dbReference type="Proteomes" id="UP000586827"/>
    </source>
</evidence>
<feature type="domain" description="Peptide methionine sulphoxide reductase MsrA" evidence="6">
    <location>
        <begin position="56"/>
        <end position="211"/>
    </location>
</feature>
<feature type="active site" evidence="5">
    <location>
        <position position="62"/>
    </location>
</feature>
<dbReference type="FunFam" id="3.30.1060.10:FF:000001">
    <property type="entry name" value="Peptide methionine sulfoxide reductase MsrA"/>
    <property type="match status" value="1"/>
</dbReference>
<comment type="caution">
    <text evidence="7">The sequence shown here is derived from an EMBL/GenBank/DDBJ whole genome shotgun (WGS) entry which is preliminary data.</text>
</comment>
<dbReference type="GO" id="GO:0034599">
    <property type="term" value="P:cellular response to oxidative stress"/>
    <property type="evidence" value="ECO:0007669"/>
    <property type="project" value="TreeGrafter"/>
</dbReference>
<comment type="similarity">
    <text evidence="1 5">Belongs to the MsrA Met sulfoxide reductase family.</text>
</comment>
<organism evidence="7 8">
    <name type="scientific">Nocardia uniformis</name>
    <dbReference type="NCBI Taxonomy" id="53432"/>
    <lineage>
        <taxon>Bacteria</taxon>
        <taxon>Bacillati</taxon>
        <taxon>Actinomycetota</taxon>
        <taxon>Actinomycetes</taxon>
        <taxon>Mycobacteriales</taxon>
        <taxon>Nocardiaceae</taxon>
        <taxon>Nocardia</taxon>
    </lineage>
</organism>
<dbReference type="Proteomes" id="UP000586827">
    <property type="component" value="Unassembled WGS sequence"/>
</dbReference>
<accession>A0A849CIW8</accession>
<dbReference type="GO" id="GO:0008113">
    <property type="term" value="F:peptide-methionine (S)-S-oxide reductase activity"/>
    <property type="evidence" value="ECO:0007669"/>
    <property type="project" value="UniProtKB-UniRule"/>
</dbReference>
<dbReference type="PANTHER" id="PTHR42799">
    <property type="entry name" value="MITOCHONDRIAL PEPTIDE METHIONINE SULFOXIDE REDUCTASE"/>
    <property type="match status" value="1"/>
</dbReference>
<sequence length="231" mass="25287">MSWYDELVGRVRLPQPVMVTPEQALAGRSEPLVVPEKHYVSGHPLRPPFPEGMRLAVVGMGCFWGAEQGYWQLDGVYSTAVGYAGGYTPNPSYEETCSGRTGHTEAVLVVFDPEVIDYGRILKQFWENHDPTQGMRQGNDRGSQYRSAILTLDDGQAELAHETASAYQKRLTEAGFGAITTEITPLPDPSAFYYAEGYHQQYLAKNPGGYCPDHATGVSCLPRLPGTSAPG</sequence>
<keyword evidence="8" id="KW-1185">Reference proteome</keyword>
<name>A0A849CIW8_9NOCA</name>
<dbReference type="PANTHER" id="PTHR42799:SF2">
    <property type="entry name" value="MITOCHONDRIAL PEPTIDE METHIONINE SULFOXIDE REDUCTASE"/>
    <property type="match status" value="1"/>
</dbReference>
<evidence type="ECO:0000256" key="1">
    <source>
        <dbReference type="ARBA" id="ARBA00005591"/>
    </source>
</evidence>
<evidence type="ECO:0000313" key="7">
    <source>
        <dbReference type="EMBL" id="NNH74011.1"/>
    </source>
</evidence>
<dbReference type="InterPro" id="IPR036509">
    <property type="entry name" value="Met_Sox_Rdtase_MsrA_sf"/>
</dbReference>
<dbReference type="RefSeq" id="WP_067516634.1">
    <property type="nucleotide sequence ID" value="NZ_JABELX010000012.1"/>
</dbReference>
<dbReference type="Gene3D" id="3.30.1060.10">
    <property type="entry name" value="Peptide methionine sulphoxide reductase MsrA"/>
    <property type="match status" value="1"/>
</dbReference>
<dbReference type="EC" id="1.8.4.11" evidence="5"/>
<dbReference type="InterPro" id="IPR002569">
    <property type="entry name" value="Met_Sox_Rdtase_MsrA_dom"/>
</dbReference>
<protein>
    <recommendedName>
        <fullName evidence="5">Peptide methionine sulfoxide reductase MsrA</fullName>
        <shortName evidence="5">Protein-methionine-S-oxide reductase</shortName>
        <ecNumber evidence="5">1.8.4.11</ecNumber>
    </recommendedName>
    <alternativeName>
        <fullName evidence="5">Peptide-methionine (S)-S-oxide reductase</fullName>
        <shortName evidence="5">Peptide Met(O) reductase</shortName>
    </alternativeName>
</protein>
<gene>
    <name evidence="5 7" type="primary">msrA</name>
    <name evidence="7" type="ORF">HLB23_29860</name>
</gene>
<evidence type="ECO:0000256" key="4">
    <source>
        <dbReference type="ARBA" id="ARBA00048782"/>
    </source>
</evidence>
<comment type="catalytic activity">
    <reaction evidence="3 5">
        <text>L-methionyl-[protein] + [thioredoxin]-disulfide + H2O = L-methionyl-(S)-S-oxide-[protein] + [thioredoxin]-dithiol</text>
        <dbReference type="Rhea" id="RHEA:14217"/>
        <dbReference type="Rhea" id="RHEA-COMP:10698"/>
        <dbReference type="Rhea" id="RHEA-COMP:10700"/>
        <dbReference type="Rhea" id="RHEA-COMP:12313"/>
        <dbReference type="Rhea" id="RHEA-COMP:12315"/>
        <dbReference type="ChEBI" id="CHEBI:15377"/>
        <dbReference type="ChEBI" id="CHEBI:16044"/>
        <dbReference type="ChEBI" id="CHEBI:29950"/>
        <dbReference type="ChEBI" id="CHEBI:44120"/>
        <dbReference type="ChEBI" id="CHEBI:50058"/>
        <dbReference type="EC" id="1.8.4.11"/>
    </reaction>
</comment>